<dbReference type="GO" id="GO:0009073">
    <property type="term" value="P:aromatic amino acid family biosynthetic process"/>
    <property type="evidence" value="ECO:0007669"/>
    <property type="project" value="UniProtKB-KW"/>
</dbReference>
<feature type="binding site" evidence="11">
    <location>
        <begin position="32"/>
        <end position="37"/>
    </location>
    <ligand>
        <name>ATP</name>
        <dbReference type="ChEBI" id="CHEBI:30616"/>
    </ligand>
</feature>
<name>A0A939DBD2_CLOAM</name>
<dbReference type="InterPro" id="IPR031322">
    <property type="entry name" value="Shikimate/glucono_kinase"/>
</dbReference>
<evidence type="ECO:0000256" key="12">
    <source>
        <dbReference type="SAM" id="Phobius"/>
    </source>
</evidence>
<dbReference type="CDD" id="cd00464">
    <property type="entry name" value="SK"/>
    <property type="match status" value="1"/>
</dbReference>
<dbReference type="Gene3D" id="3.40.50.300">
    <property type="entry name" value="P-loop containing nucleotide triphosphate hydrolases"/>
    <property type="match status" value="1"/>
</dbReference>
<dbReference type="PROSITE" id="PS01128">
    <property type="entry name" value="SHIKIMATE_KINASE"/>
    <property type="match status" value="1"/>
</dbReference>
<dbReference type="InterPro" id="IPR000623">
    <property type="entry name" value="Shikimate_kinase/TSH1"/>
</dbReference>
<dbReference type="PANTHER" id="PTHR21087">
    <property type="entry name" value="SHIKIMATE KINASE"/>
    <property type="match status" value="1"/>
</dbReference>
<comment type="catalytic activity">
    <reaction evidence="10 11">
        <text>shikimate + ATP = 3-phosphoshikimate + ADP + H(+)</text>
        <dbReference type="Rhea" id="RHEA:13121"/>
        <dbReference type="ChEBI" id="CHEBI:15378"/>
        <dbReference type="ChEBI" id="CHEBI:30616"/>
        <dbReference type="ChEBI" id="CHEBI:36208"/>
        <dbReference type="ChEBI" id="CHEBI:145989"/>
        <dbReference type="ChEBI" id="CHEBI:456216"/>
        <dbReference type="EC" id="2.7.1.71"/>
    </reaction>
</comment>
<keyword evidence="6 11" id="KW-0547">Nucleotide-binding</keyword>
<feature type="binding site" evidence="11">
    <location>
        <position position="100"/>
    </location>
    <ligand>
        <name>substrate</name>
    </ligand>
</feature>
<organism evidence="13 14">
    <name type="scientific">Clostridium aminobutyricum</name>
    <dbReference type="NCBI Taxonomy" id="33953"/>
    <lineage>
        <taxon>Bacteria</taxon>
        <taxon>Bacillati</taxon>
        <taxon>Bacillota</taxon>
        <taxon>Clostridia</taxon>
        <taxon>Eubacteriales</taxon>
        <taxon>Clostridiaceae</taxon>
        <taxon>Clostridium</taxon>
    </lineage>
</organism>
<keyword evidence="7 11" id="KW-0418">Kinase</keyword>
<dbReference type="GO" id="GO:0005524">
    <property type="term" value="F:ATP binding"/>
    <property type="evidence" value="ECO:0007669"/>
    <property type="project" value="UniProtKB-UniRule"/>
</dbReference>
<evidence type="ECO:0000313" key="14">
    <source>
        <dbReference type="Proteomes" id="UP000664545"/>
    </source>
</evidence>
<comment type="similarity">
    <text evidence="2 11">Belongs to the shikimate kinase family.</text>
</comment>
<dbReference type="GO" id="GO:0004765">
    <property type="term" value="F:shikimate kinase activity"/>
    <property type="evidence" value="ECO:0007669"/>
    <property type="project" value="UniProtKB-UniRule"/>
</dbReference>
<evidence type="ECO:0000256" key="3">
    <source>
        <dbReference type="ARBA" id="ARBA00012154"/>
    </source>
</evidence>
<feature type="binding site" evidence="11">
    <location>
        <position position="138"/>
    </location>
    <ligand>
        <name>ATP</name>
        <dbReference type="ChEBI" id="CHEBI:30616"/>
    </ligand>
</feature>
<keyword evidence="8 11" id="KW-0067">ATP-binding</keyword>
<comment type="caution">
    <text evidence="11">Lacks conserved residue(s) required for the propagation of feature annotation.</text>
</comment>
<evidence type="ECO:0000256" key="8">
    <source>
        <dbReference type="ARBA" id="ARBA00022840"/>
    </source>
</evidence>
<dbReference type="HAMAP" id="MF_00109">
    <property type="entry name" value="Shikimate_kinase"/>
    <property type="match status" value="1"/>
</dbReference>
<evidence type="ECO:0000256" key="11">
    <source>
        <dbReference type="HAMAP-Rule" id="MF_00109"/>
    </source>
</evidence>
<keyword evidence="11" id="KW-0460">Magnesium</keyword>
<comment type="subunit">
    <text evidence="11">Monomer.</text>
</comment>
<dbReference type="EMBL" id="JAFJZZ010000010">
    <property type="protein sequence ID" value="MBN7774487.1"/>
    <property type="molecule type" value="Genomic_DNA"/>
</dbReference>
<dbReference type="Pfam" id="PF01202">
    <property type="entry name" value="SKI"/>
    <property type="match status" value="1"/>
</dbReference>
<evidence type="ECO:0000256" key="7">
    <source>
        <dbReference type="ARBA" id="ARBA00022777"/>
    </source>
</evidence>
<evidence type="ECO:0000256" key="9">
    <source>
        <dbReference type="ARBA" id="ARBA00023141"/>
    </source>
</evidence>
<dbReference type="SUPFAM" id="SSF52540">
    <property type="entry name" value="P-loop containing nucleoside triphosphate hydrolases"/>
    <property type="match status" value="1"/>
</dbReference>
<comment type="subcellular location">
    <subcellularLocation>
        <location evidence="11">Cytoplasm</location>
    </subcellularLocation>
</comment>
<comment type="pathway">
    <text evidence="1 11">Metabolic intermediate biosynthesis; chorismate biosynthesis; chorismate from D-erythrose 4-phosphate and phosphoenolpyruvate: step 5/7.</text>
</comment>
<dbReference type="GO" id="GO:0008652">
    <property type="term" value="P:amino acid biosynthetic process"/>
    <property type="evidence" value="ECO:0007669"/>
    <property type="project" value="UniProtKB-KW"/>
</dbReference>
<evidence type="ECO:0000256" key="5">
    <source>
        <dbReference type="ARBA" id="ARBA00022679"/>
    </source>
</evidence>
<evidence type="ECO:0000256" key="1">
    <source>
        <dbReference type="ARBA" id="ARBA00004842"/>
    </source>
</evidence>
<sequence length="192" mass="21769">MKEMKILEKKNNKKAQIKPLFSHSIYLIGFMGCGKSTVASYLSDLLVLDMVELDELLAEKEGLSIADIFSQYGEEYFRDQESKLIMDLEGVTQRIVSCGGGAVLREANVKSMKQNGRVVLLTASPQTIYERVKNTAERPLLNDNMSVEHISELIERRREKYERAADLVVTTDDKSIPEICQEIMDKMTELEG</sequence>
<keyword evidence="12" id="KW-1133">Transmembrane helix</keyword>
<dbReference type="GO" id="GO:0005829">
    <property type="term" value="C:cytosol"/>
    <property type="evidence" value="ECO:0007669"/>
    <property type="project" value="TreeGrafter"/>
</dbReference>
<feature type="binding site" evidence="11">
    <location>
        <position position="54"/>
    </location>
    <ligand>
        <name>substrate</name>
    </ligand>
</feature>
<keyword evidence="12" id="KW-0472">Membrane</keyword>
<protein>
    <recommendedName>
        <fullName evidence="3 11">Shikimate kinase</fullName>
        <shortName evidence="11">SK</shortName>
        <ecNumber evidence="3 11">2.7.1.71</ecNumber>
    </recommendedName>
</protein>
<comment type="cofactor">
    <cofactor evidence="11">
        <name>Mg(2+)</name>
        <dbReference type="ChEBI" id="CHEBI:18420"/>
    </cofactor>
    <text evidence="11">Binds 1 Mg(2+) ion per subunit.</text>
</comment>
<dbReference type="GO" id="GO:0009423">
    <property type="term" value="P:chorismate biosynthetic process"/>
    <property type="evidence" value="ECO:0007669"/>
    <property type="project" value="UniProtKB-UniRule"/>
</dbReference>
<gene>
    <name evidence="11" type="primary">aroK</name>
    <name evidence="13" type="ORF">JYB65_14060</name>
</gene>
<evidence type="ECO:0000256" key="6">
    <source>
        <dbReference type="ARBA" id="ARBA00022741"/>
    </source>
</evidence>
<dbReference type="RefSeq" id="WP_206583330.1">
    <property type="nucleotide sequence ID" value="NZ_JAFJZZ010000010.1"/>
</dbReference>
<keyword evidence="9 11" id="KW-0057">Aromatic amino acid biosynthesis</keyword>
<dbReference type="GO" id="GO:0000287">
    <property type="term" value="F:magnesium ion binding"/>
    <property type="evidence" value="ECO:0007669"/>
    <property type="project" value="UniProtKB-UniRule"/>
</dbReference>
<dbReference type="EC" id="2.7.1.71" evidence="3 11"/>
<accession>A0A939DBD2</accession>
<dbReference type="InterPro" id="IPR027417">
    <property type="entry name" value="P-loop_NTPase"/>
</dbReference>
<keyword evidence="11" id="KW-0479">Metal-binding</keyword>
<dbReference type="PROSITE" id="PS51257">
    <property type="entry name" value="PROKAR_LIPOPROTEIN"/>
    <property type="match status" value="1"/>
</dbReference>
<keyword evidence="4 11" id="KW-0028">Amino-acid biosynthesis</keyword>
<feature type="binding site" evidence="11">
    <location>
        <position position="36"/>
    </location>
    <ligand>
        <name>Mg(2+)</name>
        <dbReference type="ChEBI" id="CHEBI:18420"/>
    </ligand>
</feature>
<dbReference type="Proteomes" id="UP000664545">
    <property type="component" value="Unassembled WGS sequence"/>
</dbReference>
<feature type="binding site" evidence="11">
    <location>
        <position position="78"/>
    </location>
    <ligand>
        <name>substrate</name>
    </ligand>
</feature>
<dbReference type="PANTHER" id="PTHR21087:SF16">
    <property type="entry name" value="SHIKIMATE KINASE 1, CHLOROPLASTIC"/>
    <property type="match status" value="1"/>
</dbReference>
<dbReference type="InterPro" id="IPR023000">
    <property type="entry name" value="Shikimate_kinase_CS"/>
</dbReference>
<keyword evidence="14" id="KW-1185">Reference proteome</keyword>
<dbReference type="AlphaFoldDB" id="A0A939DBD2"/>
<feature type="transmembrane region" description="Helical" evidence="12">
    <location>
        <begin position="20"/>
        <end position="42"/>
    </location>
</feature>
<dbReference type="PRINTS" id="PR01100">
    <property type="entry name" value="SHIKIMTKNASE"/>
</dbReference>
<evidence type="ECO:0000256" key="10">
    <source>
        <dbReference type="ARBA" id="ARBA00048567"/>
    </source>
</evidence>
<feature type="binding site" evidence="11">
    <location>
        <position position="157"/>
    </location>
    <ligand>
        <name>substrate</name>
    </ligand>
</feature>
<comment type="function">
    <text evidence="11">Catalyzes the specific phosphorylation of the 3-hydroxyl group of shikimic acid using ATP as a cosubstrate.</text>
</comment>
<reference evidence="13" key="1">
    <citation type="submission" date="2021-02" db="EMBL/GenBank/DDBJ databases">
        <title>Abyssanaerobacter marinus gen.nov., sp., nov, anaerobic bacterium isolated from the Onnuri vent field of Indian Ocean and suggestion of Mogibacteriaceae fam. nov., and proposal of reclassification of ambiguous this family's genus member.</title>
        <authorList>
            <person name="Kim Y.J."/>
            <person name="Yang J.-A."/>
        </authorList>
    </citation>
    <scope>NUCLEOTIDE SEQUENCE</scope>
    <source>
        <strain evidence="13">DSM 2634</strain>
    </source>
</reference>
<evidence type="ECO:0000256" key="4">
    <source>
        <dbReference type="ARBA" id="ARBA00022605"/>
    </source>
</evidence>
<evidence type="ECO:0000256" key="2">
    <source>
        <dbReference type="ARBA" id="ARBA00006997"/>
    </source>
</evidence>
<evidence type="ECO:0000313" key="13">
    <source>
        <dbReference type="EMBL" id="MBN7774487.1"/>
    </source>
</evidence>
<proteinExistence type="inferred from homology"/>
<keyword evidence="5 11" id="KW-0808">Transferase</keyword>
<keyword evidence="11" id="KW-0963">Cytoplasm</keyword>
<comment type="caution">
    <text evidence="13">The sequence shown here is derived from an EMBL/GenBank/DDBJ whole genome shotgun (WGS) entry which is preliminary data.</text>
</comment>
<keyword evidence="12" id="KW-0812">Transmembrane</keyword>